<dbReference type="Gene3D" id="3.20.20.30">
    <property type="entry name" value="Luciferase-like domain"/>
    <property type="match status" value="1"/>
</dbReference>
<evidence type="ECO:0000313" key="5">
    <source>
        <dbReference type="Proteomes" id="UP001165584"/>
    </source>
</evidence>
<evidence type="ECO:0000259" key="3">
    <source>
        <dbReference type="Pfam" id="PF00296"/>
    </source>
</evidence>
<dbReference type="Proteomes" id="UP001165584">
    <property type="component" value="Unassembled WGS sequence"/>
</dbReference>
<organism evidence="4 5">
    <name type="scientific">Herbiconiux aconitum</name>
    <dbReference type="NCBI Taxonomy" id="2970913"/>
    <lineage>
        <taxon>Bacteria</taxon>
        <taxon>Bacillati</taxon>
        <taxon>Actinomycetota</taxon>
        <taxon>Actinomycetes</taxon>
        <taxon>Micrococcales</taxon>
        <taxon>Microbacteriaceae</taxon>
        <taxon>Herbiconiux</taxon>
    </lineage>
</organism>
<dbReference type="InterPro" id="IPR011251">
    <property type="entry name" value="Luciferase-like_dom"/>
</dbReference>
<comment type="caution">
    <text evidence="4">The sequence shown here is derived from an EMBL/GenBank/DDBJ whole genome shotgun (WGS) entry which is preliminary data.</text>
</comment>
<protein>
    <submittedName>
        <fullName evidence="4">LLM class flavin-dependent oxidoreductase</fullName>
    </submittedName>
</protein>
<name>A0ABT2GN95_9MICO</name>
<keyword evidence="2" id="KW-0503">Monooxygenase</keyword>
<dbReference type="InterPro" id="IPR050766">
    <property type="entry name" value="Bact_Lucif_Oxidored"/>
</dbReference>
<feature type="domain" description="Luciferase-like" evidence="3">
    <location>
        <begin position="1"/>
        <end position="290"/>
    </location>
</feature>
<dbReference type="SUPFAM" id="SSF51679">
    <property type="entry name" value="Bacterial luciferase-like"/>
    <property type="match status" value="1"/>
</dbReference>
<dbReference type="InterPro" id="IPR036661">
    <property type="entry name" value="Luciferase-like_sf"/>
</dbReference>
<keyword evidence="5" id="KW-1185">Reference proteome</keyword>
<evidence type="ECO:0000256" key="1">
    <source>
        <dbReference type="ARBA" id="ARBA00023002"/>
    </source>
</evidence>
<dbReference type="Pfam" id="PF00296">
    <property type="entry name" value="Bac_luciferase"/>
    <property type="match status" value="1"/>
</dbReference>
<proteinExistence type="predicted"/>
<dbReference type="PANTHER" id="PTHR30137:SF8">
    <property type="entry name" value="BLR5498 PROTEIN"/>
    <property type="match status" value="1"/>
</dbReference>
<dbReference type="PANTHER" id="PTHR30137">
    <property type="entry name" value="LUCIFERASE-LIKE MONOOXYGENASE"/>
    <property type="match status" value="1"/>
</dbReference>
<accession>A0ABT2GN95</accession>
<dbReference type="EMBL" id="JANLCM010000001">
    <property type="protein sequence ID" value="MCS5717700.1"/>
    <property type="molecule type" value="Genomic_DNA"/>
</dbReference>
<sequence length="333" mass="35899">MQLGVFSLTDRTGSITLTERVRDIIDFGAHADTVGLDVFGVGEHHTSRFAVSSPAVVLAAIAARSSSITLTSAVSVVSVLDPVRLHQDFAQLDLVSGGRAEITAERSAYAEPFEIFGVPVADYDAVFEEELQLLLALRRGGGVTWAGRYRARLNDAQIIPQLDRELPIRLGVGGTPESAARAGRLGLPMTLALLGGSPARAVPLVDLYRQNAADNGHASTELDVATVSHFYVGSTPQEARDTFYPHYRRYFAEGRGAHLDRASFDEMAAPNGPLVVGSAEEVTEKILRQHTLLTIDRFLGQVDIGGLPRDTVTASIDRFAEDVAPVLRRENAN</sequence>
<gene>
    <name evidence="4" type="ORF">N1027_06075</name>
</gene>
<reference evidence="4" key="1">
    <citation type="submission" date="2022-08" db="EMBL/GenBank/DDBJ databases">
        <authorList>
            <person name="Deng Y."/>
            <person name="Han X.-F."/>
            <person name="Zhang Y.-Q."/>
        </authorList>
    </citation>
    <scope>NUCLEOTIDE SEQUENCE</scope>
    <source>
        <strain evidence="4">CPCC 205763</strain>
    </source>
</reference>
<evidence type="ECO:0000256" key="2">
    <source>
        <dbReference type="ARBA" id="ARBA00023033"/>
    </source>
</evidence>
<evidence type="ECO:0000313" key="4">
    <source>
        <dbReference type="EMBL" id="MCS5717700.1"/>
    </source>
</evidence>
<dbReference type="RefSeq" id="WP_259506163.1">
    <property type="nucleotide sequence ID" value="NZ_JANLCM010000001.1"/>
</dbReference>
<keyword evidence="1" id="KW-0560">Oxidoreductase</keyword>